<dbReference type="Proteomes" id="UP001165283">
    <property type="component" value="Unassembled WGS sequence"/>
</dbReference>
<feature type="transmembrane region" description="Helical" evidence="1">
    <location>
        <begin position="47"/>
        <end position="66"/>
    </location>
</feature>
<organism evidence="2 3">
    <name type="scientific">Pseudonocardia humida</name>
    <dbReference type="NCBI Taxonomy" id="2800819"/>
    <lineage>
        <taxon>Bacteria</taxon>
        <taxon>Bacillati</taxon>
        <taxon>Actinomycetota</taxon>
        <taxon>Actinomycetes</taxon>
        <taxon>Pseudonocardiales</taxon>
        <taxon>Pseudonocardiaceae</taxon>
        <taxon>Pseudonocardia</taxon>
    </lineage>
</organism>
<dbReference type="EMBL" id="JAGSOV010000064">
    <property type="protein sequence ID" value="MCO1659304.1"/>
    <property type="molecule type" value="Genomic_DNA"/>
</dbReference>
<accession>A0ABT1A8F0</accession>
<protein>
    <submittedName>
        <fullName evidence="2">DUF5313 family protein</fullName>
    </submittedName>
</protein>
<comment type="caution">
    <text evidence="2">The sequence shown here is derived from an EMBL/GenBank/DDBJ whole genome shotgun (WGS) entry which is preliminary data.</text>
</comment>
<name>A0ABT1A8F0_9PSEU</name>
<keyword evidence="1" id="KW-0472">Membrane</keyword>
<dbReference type="Pfam" id="PF17240">
    <property type="entry name" value="DUF5313"/>
    <property type="match status" value="1"/>
</dbReference>
<evidence type="ECO:0000256" key="1">
    <source>
        <dbReference type="SAM" id="Phobius"/>
    </source>
</evidence>
<feature type="transmembrane region" description="Helical" evidence="1">
    <location>
        <begin position="72"/>
        <end position="93"/>
    </location>
</feature>
<gene>
    <name evidence="2" type="ORF">KDL28_29950</name>
</gene>
<reference evidence="2" key="1">
    <citation type="submission" date="2021-04" db="EMBL/GenBank/DDBJ databases">
        <title>Pseudonocardia sp. nov., isolated from sandy soil of mangrove forest.</title>
        <authorList>
            <person name="Zan Z."/>
            <person name="Huang R."/>
            <person name="Liu W."/>
        </authorList>
    </citation>
    <scope>NUCLEOTIDE SEQUENCE</scope>
    <source>
        <strain evidence="2">S2-4</strain>
    </source>
</reference>
<keyword evidence="1" id="KW-1133">Transmembrane helix</keyword>
<evidence type="ECO:0000313" key="3">
    <source>
        <dbReference type="Proteomes" id="UP001165283"/>
    </source>
</evidence>
<keyword evidence="1" id="KW-0812">Transmembrane</keyword>
<keyword evidence="3" id="KW-1185">Reference proteome</keyword>
<dbReference type="RefSeq" id="WP_252444124.1">
    <property type="nucleotide sequence ID" value="NZ_JAGSOV010000064.1"/>
</dbReference>
<sequence length="122" mass="13462">MSTDTVRPDPFRWVLYAFGAGLPERNRAWVLHDVTTRTWFLRHLVRAVVQIVPVALLLYVLLNPVLGFSPTITLMAIVAGAAIGLFYGAAFAWGSTVHRAIKAGYSEATVEAARAEHRQRTG</sequence>
<evidence type="ECO:0000313" key="2">
    <source>
        <dbReference type="EMBL" id="MCO1659304.1"/>
    </source>
</evidence>
<proteinExistence type="predicted"/>
<dbReference type="InterPro" id="IPR035197">
    <property type="entry name" value="DUF5313"/>
</dbReference>